<proteinExistence type="predicted"/>
<dbReference type="InterPro" id="IPR037647">
    <property type="entry name" value="HIRIP3"/>
</dbReference>
<dbReference type="RefSeq" id="XP_062730546.1">
    <property type="nucleotide sequence ID" value="XM_062879316.1"/>
</dbReference>
<dbReference type="Proteomes" id="UP001322138">
    <property type="component" value="Unassembled WGS sequence"/>
</dbReference>
<feature type="region of interest" description="Disordered" evidence="1">
    <location>
        <begin position="370"/>
        <end position="465"/>
    </location>
</feature>
<name>A0ABR0FEW8_9PEZI</name>
<reference evidence="2 3" key="1">
    <citation type="journal article" date="2023" name="bioRxiv">
        <title>High-quality genome assemblies of four members of thePodospora anserinaspecies complex.</title>
        <authorList>
            <person name="Ament-Velasquez S.L."/>
            <person name="Vogan A.A."/>
            <person name="Wallerman O."/>
            <person name="Hartmann F."/>
            <person name="Gautier V."/>
            <person name="Silar P."/>
            <person name="Giraud T."/>
            <person name="Johannesson H."/>
        </authorList>
    </citation>
    <scope>NUCLEOTIDE SEQUENCE [LARGE SCALE GENOMIC DNA]</scope>
    <source>
        <strain evidence="2 3">CBS 112042</strain>
    </source>
</reference>
<comment type="caution">
    <text evidence="2">The sequence shown here is derived from an EMBL/GenBank/DDBJ whole genome shotgun (WGS) entry which is preliminary data.</text>
</comment>
<feature type="region of interest" description="Disordered" evidence="1">
    <location>
        <begin position="69"/>
        <end position="293"/>
    </location>
</feature>
<dbReference type="GeneID" id="87898798"/>
<evidence type="ECO:0000313" key="3">
    <source>
        <dbReference type="Proteomes" id="UP001322138"/>
    </source>
</evidence>
<feature type="compositionally biased region" description="Basic residues" evidence="1">
    <location>
        <begin position="444"/>
        <end position="455"/>
    </location>
</feature>
<feature type="compositionally biased region" description="Basic residues" evidence="1">
    <location>
        <begin position="133"/>
        <end position="145"/>
    </location>
</feature>
<evidence type="ECO:0008006" key="4">
    <source>
        <dbReference type="Google" id="ProtNLM"/>
    </source>
</evidence>
<feature type="compositionally biased region" description="Acidic residues" evidence="1">
    <location>
        <begin position="397"/>
        <end position="420"/>
    </location>
</feature>
<protein>
    <recommendedName>
        <fullName evidence="4">Transcriptional regulator</fullName>
    </recommendedName>
</protein>
<feature type="compositionally biased region" description="Acidic residues" evidence="1">
    <location>
        <begin position="209"/>
        <end position="218"/>
    </location>
</feature>
<dbReference type="EMBL" id="JAFFGZ010000007">
    <property type="protein sequence ID" value="KAK4641570.1"/>
    <property type="molecule type" value="Genomic_DNA"/>
</dbReference>
<feature type="compositionally biased region" description="Low complexity" evidence="1">
    <location>
        <begin position="92"/>
        <end position="112"/>
    </location>
</feature>
<organism evidence="2 3">
    <name type="scientific">Podospora bellae-mahoneyi</name>
    <dbReference type="NCBI Taxonomy" id="2093777"/>
    <lineage>
        <taxon>Eukaryota</taxon>
        <taxon>Fungi</taxon>
        <taxon>Dikarya</taxon>
        <taxon>Ascomycota</taxon>
        <taxon>Pezizomycotina</taxon>
        <taxon>Sordariomycetes</taxon>
        <taxon>Sordariomycetidae</taxon>
        <taxon>Sordariales</taxon>
        <taxon>Podosporaceae</taxon>
        <taxon>Podospora</taxon>
    </lineage>
</organism>
<dbReference type="PANTHER" id="PTHR15410">
    <property type="entry name" value="HIRA-INTERACTING PROTEIN 3"/>
    <property type="match status" value="1"/>
</dbReference>
<evidence type="ECO:0000313" key="2">
    <source>
        <dbReference type="EMBL" id="KAK4641570.1"/>
    </source>
</evidence>
<feature type="compositionally biased region" description="Basic and acidic residues" evidence="1">
    <location>
        <begin position="232"/>
        <end position="247"/>
    </location>
</feature>
<accession>A0ABR0FEW8</accession>
<keyword evidence="3" id="KW-1185">Reference proteome</keyword>
<sequence>MAPKKVADKTIAAELTSVVDQIYNGPDRDKLSVNYARELVEEKLGLDEGFLKEGQWKARSKEIIRSALEALENAESEPEPSPQPPKRKAKQQPKNGAPAKRAKKSPSAAPEADVPSESGDVDDASEASEQPAKKRKLAKPSKKRRVVSDDDDEASDASAKEPESTKKKAQKDREEMPARGDATVTAKDDSSELSEIKSVPESADKIPDSNDELSDVIDESPKRKQKAQAKPKAAEKPKPVVVAKEDGNESSSSLSSVIDDEPPIKRKGKGSAAPKAPAARKTKAAATEASPDEATIKQLQGQLLKCGVRKVWAFEFKKGGQTTPKAKINRLKEMLAEIGMTGRFSEARAKEIKMQRELMADLDAVKQWDQTFGVADGGRRSRRGAPVKSFREPSISGDDEAEKDDQEDEDDEESDEEVSDAAESSESSDDNGASVDSEEEEKPKKGKGKGATKRRAVSDEESDSD</sequence>
<gene>
    <name evidence="2" type="ORF">QC761_500670</name>
</gene>
<evidence type="ECO:0000256" key="1">
    <source>
        <dbReference type="SAM" id="MobiDB-lite"/>
    </source>
</evidence>
<feature type="compositionally biased region" description="Basic and acidic residues" evidence="1">
    <location>
        <begin position="158"/>
        <end position="178"/>
    </location>
</feature>
<dbReference type="PANTHER" id="PTHR15410:SF2">
    <property type="entry name" value="HIRA-INTERACTING PROTEIN 3"/>
    <property type="match status" value="1"/>
</dbReference>